<sequence length="150" mass="16952">MSCRHTGVVPYLMSPDCQKHIEWLTKVFDAKQEAIYFTDDTKTVVMHASISINDGVLYICDYNCMPEQKDAKDSSHPGAVKGSMFQIEVANQAAADQLWKKILDNEGKVTMELKAQFWEGYYGTAVDPFGYEWAICSSLDKKDEQPKALI</sequence>
<dbReference type="SUPFAM" id="SSF54593">
    <property type="entry name" value="Glyoxalase/Bleomycin resistance protein/Dihydroxybiphenyl dioxygenase"/>
    <property type="match status" value="1"/>
</dbReference>
<dbReference type="PROSITE" id="PS50835">
    <property type="entry name" value="IG_LIKE"/>
    <property type="match status" value="1"/>
</dbReference>
<dbReference type="InterPro" id="IPR004360">
    <property type="entry name" value="Glyas_Fos-R_dOase_dom"/>
</dbReference>
<dbReference type="EMBL" id="OR460117">
    <property type="protein sequence ID" value="WNS50040.1"/>
    <property type="molecule type" value="mRNA"/>
</dbReference>
<dbReference type="AlphaFoldDB" id="A0AA96MN34"/>
<dbReference type="Gene3D" id="3.30.720.110">
    <property type="match status" value="1"/>
</dbReference>
<proteinExistence type="evidence at transcript level"/>
<organism evidence="2">
    <name type="scientific">Halisarca dujardinii</name>
    <name type="common">Dujardin's slime sponge</name>
    <dbReference type="NCBI Taxonomy" id="2583056"/>
    <lineage>
        <taxon>Eukaryota</taxon>
        <taxon>Metazoa</taxon>
        <taxon>Porifera</taxon>
        <taxon>Demospongiae</taxon>
        <taxon>Verongimorpha</taxon>
        <taxon>Chondrillida</taxon>
        <taxon>Halisarcidae</taxon>
        <taxon>Halisarca</taxon>
    </lineage>
</organism>
<evidence type="ECO:0000313" key="2">
    <source>
        <dbReference type="EMBL" id="WNS50040.1"/>
    </source>
</evidence>
<dbReference type="InterPro" id="IPR007110">
    <property type="entry name" value="Ig-like_dom"/>
</dbReference>
<dbReference type="Pfam" id="PF00903">
    <property type="entry name" value="Glyoxalase"/>
    <property type="match status" value="1"/>
</dbReference>
<name>A0AA96MN34_HALDU</name>
<reference evidence="2" key="1">
    <citation type="submission" date="2023-08" db="EMBL/GenBank/DDBJ databases">
        <authorList>
            <person name="Adameyko K."/>
            <person name="Kravchuk O."/>
            <person name="Lyupina Y."/>
        </authorList>
    </citation>
    <scope>NUCLEOTIDE SEQUENCE</scope>
</reference>
<accession>A0AA96MN34</accession>
<dbReference type="InterPro" id="IPR029068">
    <property type="entry name" value="Glyas_Bleomycin-R_OHBP_Dase"/>
</dbReference>
<feature type="domain" description="Ig-like" evidence="1">
    <location>
        <begin position="1"/>
        <end position="60"/>
    </location>
</feature>
<evidence type="ECO:0000259" key="1">
    <source>
        <dbReference type="PROSITE" id="PS50835"/>
    </source>
</evidence>
<dbReference type="Gene3D" id="3.30.720.120">
    <property type="match status" value="1"/>
</dbReference>
<protein>
    <submittedName>
        <fullName evidence="2">Filaggrin isoform X13-like protein</fullName>
    </submittedName>
</protein>